<dbReference type="InterPro" id="IPR013785">
    <property type="entry name" value="Aldolase_TIM"/>
</dbReference>
<dbReference type="PANTHER" id="PTHR11911:SF111">
    <property type="entry name" value="INOSINE-5'-MONOPHOSPHATE DEHYDROGENASE"/>
    <property type="match status" value="1"/>
</dbReference>
<name>A0ABZ0CG73_BORAD</name>
<keyword evidence="3" id="KW-0614">Plasmid</keyword>
<comment type="similarity">
    <text evidence="1">Belongs to the IMPDH/GMPR family.</text>
</comment>
<evidence type="ECO:0000256" key="1">
    <source>
        <dbReference type="ARBA" id="ARBA00005502"/>
    </source>
</evidence>
<protein>
    <submittedName>
        <fullName evidence="3">IMP dehydrogenase</fullName>
        <ecNumber evidence="3">1.1.1.205</ecNumber>
    </submittedName>
</protein>
<gene>
    <name evidence="3" type="ORF">QIA45_04350</name>
</gene>
<dbReference type="RefSeq" id="WP_316255683.1">
    <property type="nucleotide sequence ID" value="NZ_CP132458.1"/>
</dbReference>
<dbReference type="InterPro" id="IPR001093">
    <property type="entry name" value="IMP_DH_GMPRt"/>
</dbReference>
<dbReference type="Pfam" id="PF00478">
    <property type="entry name" value="IMPDH"/>
    <property type="match status" value="1"/>
</dbReference>
<keyword evidence="3" id="KW-0560">Oxidoreductase</keyword>
<dbReference type="Gene3D" id="3.20.20.70">
    <property type="entry name" value="Aldolase class I"/>
    <property type="match status" value="1"/>
</dbReference>
<organism evidence="3 4">
    <name type="scientific">Borrelia andersonii</name>
    <name type="common">Borreliella andersonii</name>
    <dbReference type="NCBI Taxonomy" id="42109"/>
    <lineage>
        <taxon>Bacteria</taxon>
        <taxon>Pseudomonadati</taxon>
        <taxon>Spirochaetota</taxon>
        <taxon>Spirochaetia</taxon>
        <taxon>Spirochaetales</taxon>
        <taxon>Borreliaceae</taxon>
        <taxon>Borreliella</taxon>
    </lineage>
</organism>
<keyword evidence="4" id="KW-1185">Reference proteome</keyword>
<dbReference type="SUPFAM" id="SSF51412">
    <property type="entry name" value="Inosine monophosphate dehydrogenase (IMPDH)"/>
    <property type="match status" value="1"/>
</dbReference>
<evidence type="ECO:0000313" key="4">
    <source>
        <dbReference type="Proteomes" id="UP001305787"/>
    </source>
</evidence>
<feature type="domain" description="IMP dehydrogenase/GMP reductase" evidence="2">
    <location>
        <begin position="2"/>
        <end position="93"/>
    </location>
</feature>
<dbReference type="GO" id="GO:0003938">
    <property type="term" value="F:IMP dehydrogenase activity"/>
    <property type="evidence" value="ECO:0007669"/>
    <property type="project" value="UniProtKB-EC"/>
</dbReference>
<dbReference type="PANTHER" id="PTHR11911">
    <property type="entry name" value="INOSINE-5-MONOPHOSPHATE DEHYDROGENASE RELATED"/>
    <property type="match status" value="1"/>
</dbReference>
<proteinExistence type="inferred from homology"/>
<geneLocation type="plasmid" evidence="3 4">
    <name>cp26</name>
</geneLocation>
<dbReference type="Proteomes" id="UP001305787">
    <property type="component" value="Plasmid cp26"/>
</dbReference>
<sequence length="107" mass="11889">MNADYFKVEIDSDSSTTKIVVKVGIPQITTICDVYEICKNTKIYIISDGEIRFSGDVVKAIATGADSISIDNLFVGTKQSPSKKIIYNRKKIQILSWNGLFRGSHNI</sequence>
<evidence type="ECO:0000313" key="3">
    <source>
        <dbReference type="EMBL" id="WNY66325.1"/>
    </source>
</evidence>
<evidence type="ECO:0000259" key="2">
    <source>
        <dbReference type="Pfam" id="PF00478"/>
    </source>
</evidence>
<accession>A0ABZ0CG73</accession>
<dbReference type="EMBL" id="CP132458">
    <property type="protein sequence ID" value="WNY66325.1"/>
    <property type="molecule type" value="Genomic_DNA"/>
</dbReference>
<dbReference type="InterPro" id="IPR005990">
    <property type="entry name" value="IMP_DH"/>
</dbReference>
<dbReference type="EC" id="1.1.1.205" evidence="3"/>
<reference evidence="3" key="1">
    <citation type="submission" date="2023-07" db="EMBL/GenBank/DDBJ databases">
        <title>Genome sequencing of multiple Borrelia sensu lato isolates.</title>
        <authorList>
            <person name="Mongodin E.F."/>
            <person name="Rudenko N."/>
            <person name="Fraser C.M."/>
            <person name="Schutzer S."/>
            <person name="Luft B."/>
            <person name="Morgan R."/>
            <person name="Chastens S."/>
            <person name="Qiu W."/>
        </authorList>
    </citation>
    <scope>NUCLEOTIDE SEQUENCE [LARGE SCALE GENOMIC DNA]</scope>
    <source>
        <strain evidence="3">21038</strain>
    </source>
</reference>